<dbReference type="PANTHER" id="PTHR40396:SF1">
    <property type="entry name" value="ATPASE AAA-TYPE CORE DOMAIN-CONTAINING PROTEIN"/>
    <property type="match status" value="1"/>
</dbReference>
<keyword evidence="3" id="KW-0067">ATP-binding</keyword>
<evidence type="ECO:0000259" key="2">
    <source>
        <dbReference type="Pfam" id="PF13304"/>
    </source>
</evidence>
<sequence length="446" mass="50769">MLLSFRFANHRSFRYEQQLNLMKVYDRKNPENLQNDAVRVIGIFGANASGKSNCLQALSYMRRMVTSSDREVEPGLGLVRDPFRLDAACLAEPSRYIVDLTLKNVRYTYGFTLDNERILEEWLYYYPLNRRRRVFERDGDDFVWGEESGKKPDLERIAEITAPTALFMSTVARFSRRRTESDTPDAEPLHSVYRWFFRTRTRSRPGPRLSRHLSMAFPEFEDDRLVIVDLLRAADIGIVDVTLKSPTPIQPPLFADLSDQDLPSETAASTGVPRRLTREAAARSERRIQFAHRGASGKVMLELADESSGTQQLLDLAIDASVVLRLGGTMTVDEIDASLHPLLTAKLIALFQSEKTNPRGSQLIFTSHDAALLGTFDTEEVLRRDEIWFVEKDEEGSSVVYPLTDFKPRKEGENRQRRYLNGNYGGVPDLSFALFERALAGRGDTE</sequence>
<reference evidence="3 4" key="1">
    <citation type="submission" date="2018-01" db="EMBL/GenBank/DDBJ databases">
        <title>Draft genome sequence of Jishengella sp. NA12.</title>
        <authorList>
            <person name="Sahin N."/>
            <person name="Ay H."/>
            <person name="Saygin H."/>
        </authorList>
    </citation>
    <scope>NUCLEOTIDE SEQUENCE [LARGE SCALE GENOMIC DNA]</scope>
    <source>
        <strain evidence="3 4">NA12</strain>
    </source>
</reference>
<evidence type="ECO:0000313" key="3">
    <source>
        <dbReference type="EMBL" id="PZG22299.1"/>
    </source>
</evidence>
<protein>
    <submittedName>
        <fullName evidence="3">ATP-binding protein</fullName>
    </submittedName>
</protein>
<dbReference type="GO" id="GO:0005524">
    <property type="term" value="F:ATP binding"/>
    <property type="evidence" value="ECO:0007669"/>
    <property type="project" value="UniProtKB-KW"/>
</dbReference>
<accession>A0A2W2EZE9</accession>
<dbReference type="Gene3D" id="3.40.50.300">
    <property type="entry name" value="P-loop containing nucleotide triphosphate hydrolases"/>
    <property type="match status" value="1"/>
</dbReference>
<dbReference type="Proteomes" id="UP000248924">
    <property type="component" value="Unassembled WGS sequence"/>
</dbReference>
<dbReference type="InterPro" id="IPR027417">
    <property type="entry name" value="P-loop_NTPase"/>
</dbReference>
<keyword evidence="3" id="KW-0547">Nucleotide-binding</keyword>
<dbReference type="PANTHER" id="PTHR40396">
    <property type="entry name" value="ATPASE-LIKE PROTEIN"/>
    <property type="match status" value="1"/>
</dbReference>
<dbReference type="Pfam" id="PF13304">
    <property type="entry name" value="AAA_21"/>
    <property type="match status" value="1"/>
</dbReference>
<dbReference type="AlphaFoldDB" id="A0A2W2EZE9"/>
<comment type="caution">
    <text evidence="3">The sequence shown here is derived from an EMBL/GenBank/DDBJ whole genome shotgun (WGS) entry which is preliminary data.</text>
</comment>
<organism evidence="3 4">
    <name type="scientific">Micromonospora craterilacus</name>
    <dbReference type="NCBI Taxonomy" id="1655439"/>
    <lineage>
        <taxon>Bacteria</taxon>
        <taxon>Bacillati</taxon>
        <taxon>Actinomycetota</taxon>
        <taxon>Actinomycetes</taxon>
        <taxon>Micromonosporales</taxon>
        <taxon>Micromonosporaceae</taxon>
        <taxon>Micromonospora</taxon>
    </lineage>
</organism>
<dbReference type="InterPro" id="IPR003959">
    <property type="entry name" value="ATPase_AAA_core"/>
</dbReference>
<name>A0A2W2EZE9_9ACTN</name>
<dbReference type="GO" id="GO:0016887">
    <property type="term" value="F:ATP hydrolysis activity"/>
    <property type="evidence" value="ECO:0007669"/>
    <property type="project" value="InterPro"/>
</dbReference>
<keyword evidence="4" id="KW-1185">Reference proteome</keyword>
<dbReference type="RefSeq" id="WP_111212687.1">
    <property type="nucleotide sequence ID" value="NZ_POTY01000020.1"/>
</dbReference>
<feature type="domain" description="ATPase AAA-type core" evidence="2">
    <location>
        <begin position="41"/>
        <end position="373"/>
    </location>
</feature>
<feature type="region of interest" description="Disordered" evidence="1">
    <location>
        <begin position="254"/>
        <end position="277"/>
    </location>
</feature>
<dbReference type="SUPFAM" id="SSF52540">
    <property type="entry name" value="P-loop containing nucleoside triphosphate hydrolases"/>
    <property type="match status" value="1"/>
</dbReference>
<dbReference type="OrthoDB" id="9809324at2"/>
<gene>
    <name evidence="3" type="ORF">C1I95_05615</name>
</gene>
<dbReference type="EMBL" id="POTY01000020">
    <property type="protein sequence ID" value="PZG22299.1"/>
    <property type="molecule type" value="Genomic_DNA"/>
</dbReference>
<proteinExistence type="predicted"/>
<evidence type="ECO:0000313" key="4">
    <source>
        <dbReference type="Proteomes" id="UP000248924"/>
    </source>
</evidence>
<evidence type="ECO:0000256" key="1">
    <source>
        <dbReference type="SAM" id="MobiDB-lite"/>
    </source>
</evidence>